<evidence type="ECO:0000256" key="1">
    <source>
        <dbReference type="ARBA" id="ARBA00007198"/>
    </source>
</evidence>
<evidence type="ECO:0000313" key="4">
    <source>
        <dbReference type="EMBL" id="KCZ84805.1"/>
    </source>
</evidence>
<sequence length="115" mass="12535">MSYTILHNPNCSTSRKGLDLLKDAGIEPDVRKYMNATERLSVEELKDIAKKMGGVSPRVFMRAKDAPAAGIDANSSDEAIFEAMAENPKLIQRPIGIKGKKAVLGRPPEDLLKLA</sequence>
<evidence type="ECO:0000256" key="3">
    <source>
        <dbReference type="PROSITE-ProRule" id="PRU01282"/>
    </source>
</evidence>
<dbReference type="EMBL" id="ARYH01000001">
    <property type="protein sequence ID" value="KCZ84805.1"/>
    <property type="molecule type" value="Genomic_DNA"/>
</dbReference>
<dbReference type="STRING" id="1280949.HAD_03960"/>
<dbReference type="InterPro" id="IPR006660">
    <property type="entry name" value="Arsenate_reductase-like"/>
</dbReference>
<dbReference type="PANTHER" id="PTHR30041:SF4">
    <property type="entry name" value="ARSENATE REDUCTASE"/>
    <property type="match status" value="1"/>
</dbReference>
<dbReference type="OrthoDB" id="9790554at2"/>
<dbReference type="Proteomes" id="UP000027446">
    <property type="component" value="Unassembled WGS sequence"/>
</dbReference>
<name>A0A069E3P7_9PROT</name>
<dbReference type="Gene3D" id="3.40.30.10">
    <property type="entry name" value="Glutaredoxin"/>
    <property type="match status" value="1"/>
</dbReference>
<evidence type="ECO:0000313" key="5">
    <source>
        <dbReference type="Proteomes" id="UP000027446"/>
    </source>
</evidence>
<reference evidence="4 5" key="1">
    <citation type="journal article" date="2014" name="Antonie Van Leeuwenhoek">
        <title>Hyphomonas beringensis sp. nov. and Hyphomonas chukchiensis sp. nov., isolated from surface seawater of the Bering Sea and Chukchi Sea.</title>
        <authorList>
            <person name="Li C."/>
            <person name="Lai Q."/>
            <person name="Li G."/>
            <person name="Dong C."/>
            <person name="Wang J."/>
            <person name="Liao Y."/>
            <person name="Shao Z."/>
        </authorList>
    </citation>
    <scope>NUCLEOTIDE SEQUENCE [LARGE SCALE GENOMIC DNA]</scope>
    <source>
        <strain evidence="4 5">MHS-3</strain>
    </source>
</reference>
<dbReference type="InterPro" id="IPR036249">
    <property type="entry name" value="Thioredoxin-like_sf"/>
</dbReference>
<dbReference type="eggNOG" id="COG1393">
    <property type="taxonomic scope" value="Bacteria"/>
</dbReference>
<dbReference type="PANTHER" id="PTHR30041">
    <property type="entry name" value="ARSENATE REDUCTASE"/>
    <property type="match status" value="1"/>
</dbReference>
<dbReference type="PROSITE" id="PS51353">
    <property type="entry name" value="ARSC"/>
    <property type="match status" value="1"/>
</dbReference>
<organism evidence="4 5">
    <name type="scientific">Hyphomonas adhaerens MHS-3</name>
    <dbReference type="NCBI Taxonomy" id="1280949"/>
    <lineage>
        <taxon>Bacteria</taxon>
        <taxon>Pseudomonadati</taxon>
        <taxon>Pseudomonadota</taxon>
        <taxon>Alphaproteobacteria</taxon>
        <taxon>Hyphomonadales</taxon>
        <taxon>Hyphomonadaceae</taxon>
        <taxon>Hyphomonas</taxon>
    </lineage>
</organism>
<evidence type="ECO:0000256" key="2">
    <source>
        <dbReference type="ARBA" id="ARBA00023002"/>
    </source>
</evidence>
<keyword evidence="5" id="KW-1185">Reference proteome</keyword>
<dbReference type="RefSeq" id="WP_035569571.1">
    <property type="nucleotide sequence ID" value="NZ_ARYH01000001.1"/>
</dbReference>
<dbReference type="AlphaFoldDB" id="A0A069E3P7"/>
<dbReference type="Pfam" id="PF03960">
    <property type="entry name" value="ArsC"/>
    <property type="match status" value="1"/>
</dbReference>
<dbReference type="CDD" id="cd03034">
    <property type="entry name" value="ArsC_ArsC"/>
    <property type="match status" value="1"/>
</dbReference>
<protein>
    <submittedName>
        <fullName evidence="4">Putative arsenate reductase</fullName>
    </submittedName>
</protein>
<proteinExistence type="inferred from homology"/>
<comment type="caution">
    <text evidence="4">The sequence shown here is derived from an EMBL/GenBank/DDBJ whole genome shotgun (WGS) entry which is preliminary data.</text>
</comment>
<comment type="similarity">
    <text evidence="1 3">Belongs to the ArsC family.</text>
</comment>
<keyword evidence="2" id="KW-0560">Oxidoreductase</keyword>
<gene>
    <name evidence="4" type="ORF">HAD_03960</name>
</gene>
<dbReference type="SUPFAM" id="SSF52833">
    <property type="entry name" value="Thioredoxin-like"/>
    <property type="match status" value="1"/>
</dbReference>
<dbReference type="PATRIC" id="fig|1280949.3.peg.812"/>
<accession>A0A069E3P7</accession>
<dbReference type="InterPro" id="IPR006659">
    <property type="entry name" value="Arsenate_reductase"/>
</dbReference>
<dbReference type="GO" id="GO:0008794">
    <property type="term" value="F:arsenate reductase (glutaredoxin) activity"/>
    <property type="evidence" value="ECO:0007669"/>
    <property type="project" value="InterPro"/>
</dbReference>